<evidence type="ECO:0000313" key="5">
    <source>
        <dbReference type="Proteomes" id="UP000237222"/>
    </source>
</evidence>
<evidence type="ECO:0000313" key="3">
    <source>
        <dbReference type="EMBL" id="POP51189.1"/>
    </source>
</evidence>
<dbReference type="EMBL" id="RHGB01000007">
    <property type="protein sequence ID" value="RNL64680.1"/>
    <property type="molecule type" value="Genomic_DNA"/>
</dbReference>
<dbReference type="SUPFAM" id="SSF143120">
    <property type="entry name" value="YefM-like"/>
    <property type="match status" value="1"/>
</dbReference>
<reference evidence="3" key="1">
    <citation type="submission" date="2018-01" db="EMBL/GenBank/DDBJ databases">
        <authorList>
            <person name="Yu X.-D."/>
        </authorList>
    </citation>
    <scope>NUCLEOTIDE SEQUENCE</scope>
    <source>
        <strain evidence="3">ZX-21</strain>
    </source>
</reference>
<dbReference type="OrthoDB" id="9802003at2"/>
<dbReference type="InterPro" id="IPR051405">
    <property type="entry name" value="phD/YefM_antitoxin"/>
</dbReference>
<accession>A0A2S4HB65</accession>
<name>A0A2S4HB65_9GAMM</name>
<dbReference type="RefSeq" id="WP_103685836.1">
    <property type="nucleotide sequence ID" value="NZ_PQGG01000042.1"/>
</dbReference>
<evidence type="ECO:0000313" key="6">
    <source>
        <dbReference type="Proteomes" id="UP000274695"/>
    </source>
</evidence>
<comment type="caution">
    <text evidence="3">The sequence shown here is derived from an EMBL/GenBank/DDBJ whole genome shotgun (WGS) entry which is preliminary data.</text>
</comment>
<dbReference type="Proteomes" id="UP000237222">
    <property type="component" value="Unassembled WGS sequence"/>
</dbReference>
<dbReference type="Gene3D" id="1.10.1220.170">
    <property type="match status" value="1"/>
</dbReference>
<reference evidence="4 6" key="2">
    <citation type="submission" date="2018-10" db="EMBL/GenBank/DDBJ databases">
        <title>Draft genome sequence of Zhongshania sp. DSW25-10.</title>
        <authorList>
            <person name="Oh J."/>
        </authorList>
    </citation>
    <scope>NUCLEOTIDE SEQUENCE [LARGE SCALE GENOMIC DNA]</scope>
    <source>
        <strain evidence="4 6">DSW25-10</strain>
    </source>
</reference>
<proteinExistence type="inferred from homology"/>
<dbReference type="PANTHER" id="PTHR33713">
    <property type="entry name" value="ANTITOXIN YAFN-RELATED"/>
    <property type="match status" value="1"/>
</dbReference>
<dbReference type="InterPro" id="IPR006442">
    <property type="entry name" value="Antitoxin_Phd/YefM"/>
</dbReference>
<keyword evidence="6" id="KW-1185">Reference proteome</keyword>
<gene>
    <name evidence="3" type="ORF">C0068_17875</name>
    <name evidence="4" type="ORF">D0911_07900</name>
</gene>
<dbReference type="InterPro" id="IPR036165">
    <property type="entry name" value="YefM-like_sf"/>
</dbReference>
<sequence>MTTLKVTEARSRLYALIDETASSHQPIVITGKRGNAVLLAEDDWNAINETLYLLSQPNMRESIREGLNTDLDDCSQELDW</sequence>
<evidence type="ECO:0000256" key="2">
    <source>
        <dbReference type="RuleBase" id="RU362080"/>
    </source>
</evidence>
<evidence type="ECO:0000256" key="1">
    <source>
        <dbReference type="ARBA" id="ARBA00009981"/>
    </source>
</evidence>
<protein>
    <recommendedName>
        <fullName evidence="2">Antitoxin</fullName>
    </recommendedName>
</protein>
<dbReference type="Proteomes" id="UP000274695">
    <property type="component" value="Unassembled WGS sequence"/>
</dbReference>
<dbReference type="AlphaFoldDB" id="A0A2S4HB65"/>
<comment type="function">
    <text evidence="2">Antitoxin component of a type II toxin-antitoxin (TA) system.</text>
</comment>
<dbReference type="Gene3D" id="3.40.1620.10">
    <property type="entry name" value="YefM-like domain"/>
    <property type="match status" value="1"/>
</dbReference>
<organism evidence="3 5">
    <name type="scientific">Zhongshania marina</name>
    <dbReference type="NCBI Taxonomy" id="2304603"/>
    <lineage>
        <taxon>Bacteria</taxon>
        <taxon>Pseudomonadati</taxon>
        <taxon>Pseudomonadota</taxon>
        <taxon>Gammaproteobacteria</taxon>
        <taxon>Cellvibrionales</taxon>
        <taxon>Spongiibacteraceae</taxon>
        <taxon>Zhongshania</taxon>
    </lineage>
</organism>
<dbReference type="EMBL" id="PQGG01000042">
    <property type="protein sequence ID" value="POP51189.1"/>
    <property type="molecule type" value="Genomic_DNA"/>
</dbReference>
<dbReference type="Pfam" id="PF02604">
    <property type="entry name" value="PhdYeFM_antitox"/>
    <property type="match status" value="1"/>
</dbReference>
<dbReference type="PANTHER" id="PTHR33713:SF6">
    <property type="entry name" value="ANTITOXIN YEFM"/>
    <property type="match status" value="1"/>
</dbReference>
<comment type="similarity">
    <text evidence="1 2">Belongs to the phD/YefM antitoxin family.</text>
</comment>
<evidence type="ECO:0000313" key="4">
    <source>
        <dbReference type="EMBL" id="RNL64680.1"/>
    </source>
</evidence>